<dbReference type="KEGG" id="aym:YM304_05550"/>
<dbReference type="Pfam" id="PF16316">
    <property type="entry name" value="DUF4956"/>
    <property type="match status" value="1"/>
</dbReference>
<evidence type="ECO:0000313" key="2">
    <source>
        <dbReference type="EMBL" id="BAN00869.1"/>
    </source>
</evidence>
<dbReference type="InterPro" id="IPR032531">
    <property type="entry name" value="DUF4956"/>
</dbReference>
<dbReference type="OrthoDB" id="3827267at2"/>
<keyword evidence="1" id="KW-0812">Transmembrane</keyword>
<proteinExistence type="predicted"/>
<dbReference type="RefSeq" id="WP_015440117.1">
    <property type="nucleotide sequence ID" value="NC_020520.1"/>
</dbReference>
<accession>A0A6C7E6J0</accession>
<keyword evidence="1" id="KW-1133">Transmembrane helix</keyword>
<protein>
    <recommendedName>
        <fullName evidence="4">DUF4956 domain-containing protein</fullName>
    </recommendedName>
</protein>
<dbReference type="AlphaFoldDB" id="A0A6C7E6J0"/>
<keyword evidence="1" id="KW-0472">Membrane</keyword>
<evidence type="ECO:0000313" key="3">
    <source>
        <dbReference type="Proteomes" id="UP000011863"/>
    </source>
</evidence>
<dbReference type="EMBL" id="AP012057">
    <property type="protein sequence ID" value="BAN00869.1"/>
    <property type="molecule type" value="Genomic_DNA"/>
</dbReference>
<evidence type="ECO:0000256" key="1">
    <source>
        <dbReference type="SAM" id="Phobius"/>
    </source>
</evidence>
<sequence length="202" mass="21655">MSSAALVTADLVAITLLVFGLYFPRYRRRDMVVAILGLNVGVMAVATALATAEVSAGLGLGLFGVLSIIRLRSSELSQDEIAYYFTALAIGLLGGVKVSPAWVTPVLMGAILVILFVADHPRLFTNHRHQTITLDTAYPDESVAVAHLESLLGAEVTRLRVKKLDLVHDTTVVDVCFKLRRDQGSGDIPSGHPEFADTSLGL</sequence>
<feature type="transmembrane region" description="Helical" evidence="1">
    <location>
        <begin position="6"/>
        <end position="24"/>
    </location>
</feature>
<name>A0A6C7E6J0_ILUCY</name>
<gene>
    <name evidence="2" type="ORF">YM304_05550</name>
</gene>
<reference evidence="2 3" key="1">
    <citation type="journal article" date="2013" name="Int. J. Syst. Evol. Microbiol.">
        <title>Ilumatobacter nonamiense sp. nov. and Ilumatobacter coccineum sp. nov., isolated from seashore sand.</title>
        <authorList>
            <person name="Matsumoto A."/>
            <person name="Kasai H."/>
            <person name="Matsuo Y."/>
            <person name="Shizuri Y."/>
            <person name="Ichikawa N."/>
            <person name="Fujita N."/>
            <person name="Omura S."/>
            <person name="Takahashi Y."/>
        </authorList>
    </citation>
    <scope>NUCLEOTIDE SEQUENCE [LARGE SCALE GENOMIC DNA]</scope>
    <source>
        <strain evidence="3">NBRC 103263 / KCTC 29153 / YM16-304</strain>
    </source>
</reference>
<dbReference type="Proteomes" id="UP000011863">
    <property type="component" value="Chromosome"/>
</dbReference>
<keyword evidence="3" id="KW-1185">Reference proteome</keyword>
<evidence type="ECO:0008006" key="4">
    <source>
        <dbReference type="Google" id="ProtNLM"/>
    </source>
</evidence>
<feature type="transmembrane region" description="Helical" evidence="1">
    <location>
        <begin position="102"/>
        <end position="118"/>
    </location>
</feature>
<organism evidence="2 3">
    <name type="scientific">Ilumatobacter coccineus (strain NBRC 103263 / KCTC 29153 / YM16-304)</name>
    <dbReference type="NCBI Taxonomy" id="1313172"/>
    <lineage>
        <taxon>Bacteria</taxon>
        <taxon>Bacillati</taxon>
        <taxon>Actinomycetota</taxon>
        <taxon>Acidimicrobiia</taxon>
        <taxon>Acidimicrobiales</taxon>
        <taxon>Ilumatobacteraceae</taxon>
        <taxon>Ilumatobacter</taxon>
    </lineage>
</organism>
<feature type="transmembrane region" description="Helical" evidence="1">
    <location>
        <begin position="31"/>
        <end position="50"/>
    </location>
</feature>